<dbReference type="Pfam" id="PF19380">
    <property type="entry name" value="DUF5955"/>
    <property type="match status" value="1"/>
</dbReference>
<protein>
    <recommendedName>
        <fullName evidence="3">DUF4404 family protein</fullName>
    </recommendedName>
</protein>
<accession>A0A1E7KGR0</accession>
<organism evidence="1 2">
    <name type="scientific">Streptomyces nanshensis</name>
    <dbReference type="NCBI Taxonomy" id="518642"/>
    <lineage>
        <taxon>Bacteria</taxon>
        <taxon>Bacillati</taxon>
        <taxon>Actinomycetota</taxon>
        <taxon>Actinomycetes</taxon>
        <taxon>Kitasatosporales</taxon>
        <taxon>Streptomycetaceae</taxon>
        <taxon>Streptomyces</taxon>
    </lineage>
</organism>
<dbReference type="AlphaFoldDB" id="A0A1E7KGR0"/>
<evidence type="ECO:0008006" key="3">
    <source>
        <dbReference type="Google" id="ProtNLM"/>
    </source>
</evidence>
<dbReference type="Proteomes" id="UP000176005">
    <property type="component" value="Unassembled WGS sequence"/>
</dbReference>
<dbReference type="EMBL" id="LJGW01000716">
    <property type="protein sequence ID" value="OEV03063.1"/>
    <property type="molecule type" value="Genomic_DNA"/>
</dbReference>
<keyword evidence="2" id="KW-1185">Reference proteome</keyword>
<sequence>MVRSDAVGQRGISVVDGGRDPRVAGLSAAVSRLRDELDAYPAQLRDRRAAEDELAALDARIAAGGPTCEELRHSLLQILAAVGSVSALSEPLSGLRNAIELFGEPSGYRRLN</sequence>
<name>A0A1E7KGR0_9ACTN</name>
<gene>
    <name evidence="1" type="ORF">AN218_32880</name>
</gene>
<reference evidence="1 2" key="1">
    <citation type="journal article" date="2016" name="Front. Microbiol.">
        <title>Comparative Genomics Analysis of Streptomyces Species Reveals Their Adaptation to the Marine Environment and Their Diversity at the Genomic Level.</title>
        <authorList>
            <person name="Tian X."/>
            <person name="Zhang Z."/>
            <person name="Yang T."/>
            <person name="Chen M."/>
            <person name="Li J."/>
            <person name="Chen F."/>
            <person name="Yang J."/>
            <person name="Li W."/>
            <person name="Zhang B."/>
            <person name="Zhang Z."/>
            <person name="Wu J."/>
            <person name="Zhang C."/>
            <person name="Long L."/>
            <person name="Xiao J."/>
        </authorList>
    </citation>
    <scope>NUCLEOTIDE SEQUENCE [LARGE SCALE GENOMIC DNA]</scope>
    <source>
        <strain evidence="1 2">SCSIO 10429</strain>
    </source>
</reference>
<evidence type="ECO:0000313" key="1">
    <source>
        <dbReference type="EMBL" id="OEV03063.1"/>
    </source>
</evidence>
<proteinExistence type="predicted"/>
<comment type="caution">
    <text evidence="1">The sequence shown here is derived from an EMBL/GenBank/DDBJ whole genome shotgun (WGS) entry which is preliminary data.</text>
</comment>
<dbReference type="InterPro" id="IPR045999">
    <property type="entry name" value="DUF5955"/>
</dbReference>
<evidence type="ECO:0000313" key="2">
    <source>
        <dbReference type="Proteomes" id="UP000176005"/>
    </source>
</evidence>